<dbReference type="Gene3D" id="1.10.720.60">
    <property type="match status" value="1"/>
</dbReference>
<name>A0A4Y6V343_9PROT</name>
<dbReference type="SUPFAM" id="SSF56784">
    <property type="entry name" value="HAD-like"/>
    <property type="match status" value="1"/>
</dbReference>
<dbReference type="GO" id="GO:0043874">
    <property type="term" value="F:acireductone synthase activity"/>
    <property type="evidence" value="ECO:0007669"/>
    <property type="project" value="UniProtKB-EC"/>
</dbReference>
<dbReference type="Pfam" id="PF00702">
    <property type="entry name" value="Hydrolase"/>
    <property type="match status" value="1"/>
</dbReference>
<comment type="cofactor">
    <cofactor evidence="4">
        <name>Mg(2+)</name>
        <dbReference type="ChEBI" id="CHEBI:18420"/>
    </cofactor>
    <text evidence="4">Binds 1 Mg(2+) ion per subunit.</text>
</comment>
<dbReference type="Gene3D" id="3.40.50.1000">
    <property type="entry name" value="HAD superfamily/HAD-like"/>
    <property type="match status" value="1"/>
</dbReference>
<protein>
    <recommendedName>
        <fullName evidence="4">Enolase-phosphatase E1</fullName>
        <ecNumber evidence="4">3.1.3.77</ecNumber>
    </recommendedName>
    <alternativeName>
        <fullName evidence="4">2,3-diketo-5-methylthio-1-phosphopentane phosphatase</fullName>
    </alternativeName>
</protein>
<dbReference type="EMBL" id="CP032485">
    <property type="protein sequence ID" value="QDH24413.1"/>
    <property type="molecule type" value="Genomic_DNA"/>
</dbReference>
<dbReference type="SFLD" id="SFLDF00044">
    <property type="entry name" value="enolase-phosphatase"/>
    <property type="match status" value="1"/>
</dbReference>
<dbReference type="GO" id="GO:0043716">
    <property type="term" value="F:2-hydroxy-3-keto-5-methylthiopentenyl-1-phosphate phosphatase activity"/>
    <property type="evidence" value="ECO:0007669"/>
    <property type="project" value="UniProtKB-UniRule"/>
</dbReference>
<dbReference type="OrthoDB" id="9797416at2"/>
<proteinExistence type="inferred from homology"/>
<comment type="subunit">
    <text evidence="4">Monomer.</text>
</comment>
<dbReference type="Proteomes" id="UP000317214">
    <property type="component" value="Chromosome"/>
</dbReference>
<dbReference type="GO" id="GO:0043715">
    <property type="term" value="F:2,3-diketo-5-methylthiopentyl-1-phosphate enolase activity"/>
    <property type="evidence" value="ECO:0007669"/>
    <property type="project" value="UniProtKB-UniRule"/>
</dbReference>
<dbReference type="SFLD" id="SFLDS00003">
    <property type="entry name" value="Haloacid_Dehalogenase"/>
    <property type="match status" value="1"/>
</dbReference>
<comment type="pathway">
    <text evidence="4">Amino-acid biosynthesis; L-methionine biosynthesis via salvage pathway; L-methionine from S-methyl-5-thio-alpha-D-ribose 1-phosphate: step 4/6.</text>
</comment>
<evidence type="ECO:0000313" key="5">
    <source>
        <dbReference type="EMBL" id="QDH24413.1"/>
    </source>
</evidence>
<dbReference type="HAMAP" id="MF_01681">
    <property type="entry name" value="Salvage_MtnC"/>
    <property type="match status" value="1"/>
</dbReference>
<dbReference type="PANTHER" id="PTHR20371:SF1">
    <property type="entry name" value="ENOLASE-PHOSPHATASE E1"/>
    <property type="match status" value="1"/>
</dbReference>
<dbReference type="NCBIfam" id="TIGR01691">
    <property type="entry name" value="enolase-ppase"/>
    <property type="match status" value="1"/>
</dbReference>
<dbReference type="UniPathway" id="UPA00904">
    <property type="reaction ID" value="UER00876"/>
</dbReference>
<dbReference type="InterPro" id="IPR036412">
    <property type="entry name" value="HAD-like_sf"/>
</dbReference>
<keyword evidence="4" id="KW-0460">Magnesium</keyword>
<evidence type="ECO:0000313" key="6">
    <source>
        <dbReference type="Proteomes" id="UP000317214"/>
    </source>
</evidence>
<dbReference type="GO" id="GO:0000287">
    <property type="term" value="F:magnesium ion binding"/>
    <property type="evidence" value="ECO:0007669"/>
    <property type="project" value="UniProtKB-UniRule"/>
</dbReference>
<sequence>MIRFVLLDIEGTTLPITFVKDVMFPYAARALPAVLADQSEPTVANARREIERSFPGRDPLDVCQEWMARDEKAAPLKALQGVAWRQGFADGTIRADLYADVLPALKAWKDAGLGLAVYSSGSIPSQKLLYGHTAQGDVTSLFEGFFDLSTGGKKDATSYVKIAQALNVEAGEILFLSDIGAELDAAIEAGLAVCQLVRPQDATVPHVGVPQAATLAEVAANFGLAGSALA</sequence>
<dbReference type="SFLD" id="SFLDG01129">
    <property type="entry name" value="C1.5:_HAD__Beta-PGM__Phosphata"/>
    <property type="match status" value="1"/>
</dbReference>
<evidence type="ECO:0000256" key="2">
    <source>
        <dbReference type="ARBA" id="ARBA00022801"/>
    </source>
</evidence>
<comment type="function">
    <text evidence="4">Bifunctional enzyme that catalyzes the enolization of 2,3-diketo-5-methylthiopentyl-1-phosphate (DK-MTP-1-P) into the intermediate 2-hydroxy-3-keto-5-methylthiopentenyl-1-phosphate (HK-MTPenyl-1-P), which is then dephosphorylated to form the acireductone 1,2-dihydroxy-3-keto-5-methylthiopentene (DHK-MTPene).</text>
</comment>
<dbReference type="CDD" id="cd01629">
    <property type="entry name" value="HAD_EP"/>
    <property type="match status" value="1"/>
</dbReference>
<organism evidence="5 6">
    <name type="scientific">Neokomagataea tanensis</name>
    <dbReference type="NCBI Taxonomy" id="661191"/>
    <lineage>
        <taxon>Bacteria</taxon>
        <taxon>Pseudomonadati</taxon>
        <taxon>Pseudomonadota</taxon>
        <taxon>Alphaproteobacteria</taxon>
        <taxon>Acetobacterales</taxon>
        <taxon>Acetobacteraceae</taxon>
        <taxon>Neokomagataea</taxon>
    </lineage>
</organism>
<keyword evidence="4" id="KW-0479">Metal-binding</keyword>
<evidence type="ECO:0000256" key="3">
    <source>
        <dbReference type="ARBA" id="ARBA00023167"/>
    </source>
</evidence>
<dbReference type="InterPro" id="IPR023943">
    <property type="entry name" value="Enolase-ppase_E1"/>
</dbReference>
<comment type="similarity">
    <text evidence="4">Belongs to the HAD-like hydrolase superfamily. MasA/MtnC family.</text>
</comment>
<reference evidence="5 6" key="1">
    <citation type="submission" date="2018-09" db="EMBL/GenBank/DDBJ databases">
        <title>The complete genome sequence of Neokomagataea tanensis NBRC 106556(T).</title>
        <authorList>
            <person name="Chua K.-O."/>
            <person name="See-Too W.-S."/>
            <person name="Hong K.-W."/>
            <person name="Yin W.-F."/>
            <person name="Chan K.-G."/>
        </authorList>
    </citation>
    <scope>NUCLEOTIDE SEQUENCE [LARGE SCALE GENOMIC DNA]</scope>
    <source>
        <strain evidence="6">AH13 \ NBRC 106556</strain>
    </source>
</reference>
<dbReference type="AlphaFoldDB" id="A0A4Y6V343"/>
<gene>
    <name evidence="4 5" type="primary">mtnC</name>
    <name evidence="5" type="ORF">D5366_03215</name>
</gene>
<comment type="catalytic activity">
    <reaction evidence="4">
        <text>5-methylsulfanyl-2,3-dioxopentyl phosphate + H2O = 1,2-dihydroxy-5-(methylsulfanyl)pent-1-en-3-one + phosphate</text>
        <dbReference type="Rhea" id="RHEA:21700"/>
        <dbReference type="ChEBI" id="CHEBI:15377"/>
        <dbReference type="ChEBI" id="CHEBI:43474"/>
        <dbReference type="ChEBI" id="CHEBI:49252"/>
        <dbReference type="ChEBI" id="CHEBI:58828"/>
        <dbReference type="EC" id="3.1.3.77"/>
    </reaction>
</comment>
<evidence type="ECO:0000256" key="1">
    <source>
        <dbReference type="ARBA" id="ARBA00022605"/>
    </source>
</evidence>
<evidence type="ECO:0000256" key="4">
    <source>
        <dbReference type="HAMAP-Rule" id="MF_01681"/>
    </source>
</evidence>
<accession>A0A4Y6V343</accession>
<dbReference type="KEGG" id="ntn:D5366_03215"/>
<dbReference type="GO" id="GO:0019509">
    <property type="term" value="P:L-methionine salvage from methylthioadenosine"/>
    <property type="evidence" value="ECO:0007669"/>
    <property type="project" value="UniProtKB-UniRule"/>
</dbReference>
<dbReference type="EC" id="3.1.3.77" evidence="4"/>
<keyword evidence="3 4" id="KW-0486">Methionine biosynthesis</keyword>
<keyword evidence="6" id="KW-1185">Reference proteome</keyword>
<dbReference type="InterPro" id="IPR023214">
    <property type="entry name" value="HAD_sf"/>
</dbReference>
<dbReference type="RefSeq" id="WP_141492258.1">
    <property type="nucleotide sequence ID" value="NZ_CP032485.1"/>
</dbReference>
<keyword evidence="1 4" id="KW-0028">Amino-acid biosynthesis</keyword>
<dbReference type="SFLD" id="SFLDG01133">
    <property type="entry name" value="C1.5.4:_Enolase-phosphatase_Li"/>
    <property type="match status" value="1"/>
</dbReference>
<dbReference type="PANTHER" id="PTHR20371">
    <property type="entry name" value="ENOLASE-PHOSPHATASE E1"/>
    <property type="match status" value="1"/>
</dbReference>
<keyword evidence="2 4" id="KW-0378">Hydrolase</keyword>
<comment type="pathway">
    <text evidence="4">Amino-acid biosynthesis; L-methionine biosynthesis via salvage pathway; L-methionine from S-methyl-5-thio-alpha-D-ribose 1-phosphate: step 3/6.</text>
</comment>